<dbReference type="Pfam" id="PF15054">
    <property type="entry name" value="DUF4535"/>
    <property type="match status" value="1"/>
</dbReference>
<evidence type="ECO:0000313" key="5">
    <source>
        <dbReference type="Proteomes" id="UP000669903"/>
    </source>
</evidence>
<dbReference type="GO" id="GO:0005634">
    <property type="term" value="C:nucleus"/>
    <property type="evidence" value="ECO:0007669"/>
    <property type="project" value="TreeGrafter"/>
</dbReference>
<comment type="caution">
    <text evidence="4">The sequence shown here is derived from an EMBL/GenBank/DDBJ whole genome shotgun (WGS) entry which is preliminary data.</text>
</comment>
<name>A0A836KA10_9HYME</name>
<dbReference type="FunFam" id="3.40.1000.50:FF:000002">
    <property type="entry name" value="Repressor of RNA polymerase III transcription MAF1"/>
    <property type="match status" value="1"/>
</dbReference>
<evidence type="ECO:0000256" key="3">
    <source>
        <dbReference type="SAM" id="MobiDB-lite"/>
    </source>
</evidence>
<accession>A0A836KA10</accession>
<evidence type="ECO:0000256" key="2">
    <source>
        <dbReference type="ARBA" id="ARBA00020829"/>
    </source>
</evidence>
<dbReference type="InterPro" id="IPR038564">
    <property type="entry name" value="Maf1_sf"/>
</dbReference>
<dbReference type="Gene3D" id="3.40.1000.50">
    <property type="entry name" value="Repressor of RNA polymerase III transcription Maf1"/>
    <property type="match status" value="2"/>
</dbReference>
<organism evidence="4 5">
    <name type="scientific">Acromyrmex charruanus</name>
    <dbReference type="NCBI Taxonomy" id="2715315"/>
    <lineage>
        <taxon>Eukaryota</taxon>
        <taxon>Metazoa</taxon>
        <taxon>Ecdysozoa</taxon>
        <taxon>Arthropoda</taxon>
        <taxon>Hexapoda</taxon>
        <taxon>Insecta</taxon>
        <taxon>Pterygota</taxon>
        <taxon>Neoptera</taxon>
        <taxon>Endopterygota</taxon>
        <taxon>Hymenoptera</taxon>
        <taxon>Apocrita</taxon>
        <taxon>Aculeata</taxon>
        <taxon>Formicoidea</taxon>
        <taxon>Formicidae</taxon>
        <taxon>Myrmicinae</taxon>
        <taxon>Acromyrmex</taxon>
    </lineage>
</organism>
<dbReference type="PANTHER" id="PTHR22504">
    <property type="entry name" value="REPRESSOR OF RNA POLYMERASE III TRANSCRIPTION MAF1"/>
    <property type="match status" value="1"/>
</dbReference>
<feature type="region of interest" description="Disordered" evidence="3">
    <location>
        <begin position="50"/>
        <end position="85"/>
    </location>
</feature>
<dbReference type="Pfam" id="PF09174">
    <property type="entry name" value="Maf1"/>
    <property type="match status" value="1"/>
</dbReference>
<gene>
    <name evidence="4" type="primary">Maf1</name>
    <name evidence="4" type="ORF">G6Z76_0007673</name>
</gene>
<dbReference type="EMBL" id="JAANIC010003256">
    <property type="protein sequence ID" value="KAG5341790.1"/>
    <property type="molecule type" value="Genomic_DNA"/>
</dbReference>
<dbReference type="InterPro" id="IPR015257">
    <property type="entry name" value="Maf1"/>
</dbReference>
<dbReference type="InterPro" id="IPR027854">
    <property type="entry name" value="STMP1"/>
</dbReference>
<comment type="similarity">
    <text evidence="1">Belongs to the MAF1 family.</text>
</comment>
<evidence type="ECO:0000313" key="4">
    <source>
        <dbReference type="EMBL" id="KAG5341790.1"/>
    </source>
</evidence>
<protein>
    <recommendedName>
        <fullName evidence="2">Repressor of RNA polymerase III transcription MAF1 homolog</fullName>
    </recommendedName>
</protein>
<dbReference type="Proteomes" id="UP000669903">
    <property type="component" value="Unassembled WGS sequence"/>
</dbReference>
<feature type="non-terminal residue" evidence="4">
    <location>
        <position position="350"/>
    </location>
</feature>
<dbReference type="GO" id="GO:0000994">
    <property type="term" value="F:RNA polymerase III core binding"/>
    <property type="evidence" value="ECO:0007669"/>
    <property type="project" value="TreeGrafter"/>
</dbReference>
<feature type="non-terminal residue" evidence="4">
    <location>
        <position position="1"/>
    </location>
</feature>
<dbReference type="PANTHER" id="PTHR22504:SF0">
    <property type="entry name" value="REPRESSOR OF RNA POLYMERASE III TRANSCRIPTION MAF1 HOMOLOG"/>
    <property type="match status" value="1"/>
</dbReference>
<sequence>MKLLENTHLEAINSALSIKTGDSKIIGRIESYSCKMTANDKQMYKRYNAEQGGTPHDLQALSPPQTSLGTSPAQGCLSRSVSGDEEGPLCDTISKKTLFYLIATLNSTFNPDYDFSDAKSHEFSKEPSLQWVMNAVDGNLNATAGDHYRSLRSALWAAVDKEISLHGCDIYSYNPDFASDPFGEDGCLWSFNYFFYNKKLKRIVFFTCRAINPLYVPDSGVGSDFAMDEDDEDVTKLTKLKITSDLDGFLVSYHAHACLMLDVRAYVSALLSECLAVFRECQQVIHWLTKSVLRTLNMLRFLSNDLQISLSIGVYAGIYIAQNYEVPRVDEPSKLYQRVLQFLEENKKKP</sequence>
<keyword evidence="5" id="KW-1185">Reference proteome</keyword>
<feature type="compositionally biased region" description="Polar residues" evidence="3">
    <location>
        <begin position="62"/>
        <end position="81"/>
    </location>
</feature>
<proteinExistence type="inferred from homology"/>
<dbReference type="GO" id="GO:0016480">
    <property type="term" value="P:negative regulation of transcription by RNA polymerase III"/>
    <property type="evidence" value="ECO:0007669"/>
    <property type="project" value="InterPro"/>
</dbReference>
<evidence type="ECO:0000256" key="1">
    <source>
        <dbReference type="ARBA" id="ARBA00006231"/>
    </source>
</evidence>
<dbReference type="AlphaFoldDB" id="A0A836KA10"/>
<reference evidence="4" key="1">
    <citation type="submission" date="2020-03" db="EMBL/GenBank/DDBJ databases">
        <title>Relaxed selection underlies rapid genomic changes in the transitions from sociality to social parasitism in ants.</title>
        <authorList>
            <person name="Bi X."/>
        </authorList>
    </citation>
    <scope>NUCLEOTIDE SEQUENCE</scope>
    <source>
        <strain evidence="4">BGI-DK2014a</strain>
        <tissue evidence="4">Whole body</tissue>
    </source>
</reference>